<proteinExistence type="inferred from homology"/>
<dbReference type="Gene3D" id="3.40.50.11900">
    <property type="match status" value="1"/>
</dbReference>
<keyword evidence="4" id="KW-0408">Iron</keyword>
<evidence type="ECO:0000256" key="4">
    <source>
        <dbReference type="ARBA" id="ARBA00023004"/>
    </source>
</evidence>
<evidence type="ECO:0000313" key="7">
    <source>
        <dbReference type="Proteomes" id="UP000266172"/>
    </source>
</evidence>
<protein>
    <submittedName>
        <fullName evidence="6">2-hydroxyacyl-CoA dehydratase</fullName>
    </submittedName>
</protein>
<dbReference type="AlphaFoldDB" id="A0A395VFN2"/>
<evidence type="ECO:0000313" key="6">
    <source>
        <dbReference type="EMBL" id="RGS42495.1"/>
    </source>
</evidence>
<dbReference type="EMBL" id="QRVL01000001">
    <property type="protein sequence ID" value="RGS42495.1"/>
    <property type="molecule type" value="Genomic_DNA"/>
</dbReference>
<evidence type="ECO:0000256" key="5">
    <source>
        <dbReference type="ARBA" id="ARBA00023014"/>
    </source>
</evidence>
<dbReference type="Pfam" id="PF06050">
    <property type="entry name" value="HGD-D"/>
    <property type="match status" value="1"/>
</dbReference>
<accession>A0A395VFN2</accession>
<comment type="cofactor">
    <cofactor evidence="1">
        <name>[4Fe-4S] cluster</name>
        <dbReference type="ChEBI" id="CHEBI:49883"/>
    </cofactor>
</comment>
<comment type="caution">
    <text evidence="6">The sequence shown here is derived from an EMBL/GenBank/DDBJ whole genome shotgun (WGS) entry which is preliminary data.</text>
</comment>
<evidence type="ECO:0000256" key="1">
    <source>
        <dbReference type="ARBA" id="ARBA00001966"/>
    </source>
</evidence>
<gene>
    <name evidence="6" type="ORF">DWX93_04040</name>
</gene>
<dbReference type="Gene3D" id="1.20.1270.370">
    <property type="match status" value="1"/>
</dbReference>
<sequence>MKDLKHLYYFEKLLEDANNELVRKAQGEGRKCIATVCENVPEPLLNLPGTFSVRLRAPRTGSMEMATYYLTSFLCEYTRALLERAIEGGFNFADCIVCPDGCSMLNRCVENMELLRTMDKEHFFYQYMEIPMKADDNGLNLYTLQCKNHILTPLHETFGIDISDAAIRTAVAEHNRVCQLIREIGEFRKEEYPRITGYEYHIITMATYVAPKDLLIGMLEETLGELKERVPDEKNYYRARVVLVGSEVDDVDMVKLIEESGAYVCADRFCYGSFPGRNPIELNDSEDALTQICRQYMYRGQCPRYMNQDKIQGRRRYVDELAREYHADGIIYEQMKFCDPWAYERMVGTQVLRDEYHYPVLSVDRPYAVGSSGQLRTRVQAFVESVEIKKIQGGAR</sequence>
<organism evidence="6 7">
    <name type="scientific">Roseburia hominis</name>
    <dbReference type="NCBI Taxonomy" id="301301"/>
    <lineage>
        <taxon>Bacteria</taxon>
        <taxon>Bacillati</taxon>
        <taxon>Bacillota</taxon>
        <taxon>Clostridia</taxon>
        <taxon>Lachnospirales</taxon>
        <taxon>Lachnospiraceae</taxon>
        <taxon>Roseburia</taxon>
    </lineage>
</organism>
<evidence type="ECO:0000256" key="3">
    <source>
        <dbReference type="ARBA" id="ARBA00022723"/>
    </source>
</evidence>
<dbReference type="RefSeq" id="WP_118096720.1">
    <property type="nucleotide sequence ID" value="NZ_QRVL01000001.1"/>
</dbReference>
<dbReference type="PANTHER" id="PTHR30548">
    <property type="entry name" value="2-HYDROXYGLUTARYL-COA DEHYDRATASE, D-COMPONENT-RELATED"/>
    <property type="match status" value="1"/>
</dbReference>
<comment type="similarity">
    <text evidence="2">Belongs to the FldB/FldC dehydratase alpha/beta subunit family.</text>
</comment>
<dbReference type="GO" id="GO:0051536">
    <property type="term" value="F:iron-sulfur cluster binding"/>
    <property type="evidence" value="ECO:0007669"/>
    <property type="project" value="UniProtKB-KW"/>
</dbReference>
<dbReference type="PANTHER" id="PTHR30548:SF5">
    <property type="entry name" value="SUBUNIT OF OXYGEN-SENSITIVE 2-HYDROXYISOCAPROYL-COA DEHYDRATASE"/>
    <property type="match status" value="1"/>
</dbReference>
<name>A0A395VFN2_9FIRM</name>
<dbReference type="Proteomes" id="UP000266172">
    <property type="component" value="Unassembled WGS sequence"/>
</dbReference>
<evidence type="ECO:0000256" key="2">
    <source>
        <dbReference type="ARBA" id="ARBA00005806"/>
    </source>
</evidence>
<keyword evidence="3" id="KW-0479">Metal-binding</keyword>
<dbReference type="Gene3D" id="3.40.50.11890">
    <property type="match status" value="1"/>
</dbReference>
<dbReference type="GO" id="GO:0016836">
    <property type="term" value="F:hydro-lyase activity"/>
    <property type="evidence" value="ECO:0007669"/>
    <property type="project" value="UniProtKB-ARBA"/>
</dbReference>
<dbReference type="GO" id="GO:0046872">
    <property type="term" value="F:metal ion binding"/>
    <property type="evidence" value="ECO:0007669"/>
    <property type="project" value="UniProtKB-KW"/>
</dbReference>
<keyword evidence="5" id="KW-0411">Iron-sulfur</keyword>
<reference evidence="6 7" key="1">
    <citation type="submission" date="2018-08" db="EMBL/GenBank/DDBJ databases">
        <title>A genome reference for cultivated species of the human gut microbiota.</title>
        <authorList>
            <person name="Zou Y."/>
            <person name="Xue W."/>
            <person name="Luo G."/>
        </authorList>
    </citation>
    <scope>NUCLEOTIDE SEQUENCE [LARGE SCALE GENOMIC DNA]</scope>
    <source>
        <strain evidence="6 7">AF22-12AC</strain>
    </source>
</reference>
<dbReference type="InterPro" id="IPR010327">
    <property type="entry name" value="FldB/FldC_alpha/beta"/>
</dbReference>